<protein>
    <submittedName>
        <fullName evidence="1">Uncharacterized protein</fullName>
    </submittedName>
</protein>
<comment type="caution">
    <text evidence="1">The sequence shown here is derived from an EMBL/GenBank/DDBJ whole genome shotgun (WGS) entry which is preliminary data.</text>
</comment>
<evidence type="ECO:0000313" key="2">
    <source>
        <dbReference type="Proteomes" id="UP000268093"/>
    </source>
</evidence>
<dbReference type="Gene3D" id="1.10.287.1490">
    <property type="match status" value="1"/>
</dbReference>
<sequence>MTNIHEQFEAIENDITQIRRDVDRFKSDIEGAGSGVSRLDEAVYDIVNDLNTKSTTEEVKCIKKDIEMLIQARDKDIDNLSNFVITLNSDITKLNSELTTLKADISKSPRNLRRHVVKENTSAISARNFNDELIVVKNGIEAFIVTLEDEILNLNTRADGWMTVPTEGSLDVELVKVDKPHSYNADFVQSSVESCIMNIKPLKHQSLPVDNAAYFNQVWLTKLALIDNKIAELCNTVDELQSYANSHDANHSRNDKLQNPNYGELRHELANLKESYINDITELKAIVDGLKSIKSLDRTSDKLSNPNDRELRHELANLKESYINDITELKAIIDGLKSIKSIDCTSDKLLNPDYENLKNDFANLTKVVQAILKTPPCQCKKVHGDGNNSAIIGIVIIEQYSKTKQYTYCNCHP</sequence>
<keyword evidence="2" id="KW-1185">Reference proteome</keyword>
<name>A0A433D6T3_9FUNG</name>
<dbReference type="EMBL" id="RBNI01005606">
    <property type="protein sequence ID" value="RUP46580.1"/>
    <property type="molecule type" value="Genomic_DNA"/>
</dbReference>
<accession>A0A433D6T3</accession>
<reference evidence="1 2" key="1">
    <citation type="journal article" date="2018" name="New Phytol.">
        <title>Phylogenomics of Endogonaceae and evolution of mycorrhizas within Mucoromycota.</title>
        <authorList>
            <person name="Chang Y."/>
            <person name="Desiro A."/>
            <person name="Na H."/>
            <person name="Sandor L."/>
            <person name="Lipzen A."/>
            <person name="Clum A."/>
            <person name="Barry K."/>
            <person name="Grigoriev I.V."/>
            <person name="Martin F.M."/>
            <person name="Stajich J.E."/>
            <person name="Smith M.E."/>
            <person name="Bonito G."/>
            <person name="Spatafora J.W."/>
        </authorList>
    </citation>
    <scope>NUCLEOTIDE SEQUENCE [LARGE SCALE GENOMIC DNA]</scope>
    <source>
        <strain evidence="1 2">GMNB39</strain>
    </source>
</reference>
<dbReference type="AlphaFoldDB" id="A0A433D6T3"/>
<evidence type="ECO:0000313" key="1">
    <source>
        <dbReference type="EMBL" id="RUP46580.1"/>
    </source>
</evidence>
<organism evidence="1 2">
    <name type="scientific">Jimgerdemannia flammicorona</name>
    <dbReference type="NCBI Taxonomy" id="994334"/>
    <lineage>
        <taxon>Eukaryota</taxon>
        <taxon>Fungi</taxon>
        <taxon>Fungi incertae sedis</taxon>
        <taxon>Mucoromycota</taxon>
        <taxon>Mucoromycotina</taxon>
        <taxon>Endogonomycetes</taxon>
        <taxon>Endogonales</taxon>
        <taxon>Endogonaceae</taxon>
        <taxon>Jimgerdemannia</taxon>
    </lineage>
</organism>
<dbReference type="Proteomes" id="UP000268093">
    <property type="component" value="Unassembled WGS sequence"/>
</dbReference>
<proteinExistence type="predicted"/>
<gene>
    <name evidence="1" type="ORF">BC936DRAFT_146776</name>
</gene>